<evidence type="ECO:0000256" key="8">
    <source>
        <dbReference type="ARBA" id="ARBA00023163"/>
    </source>
</evidence>
<feature type="domain" description="Rrn7/TAF1B N-terminal cyclin" evidence="11">
    <location>
        <begin position="145"/>
        <end position="193"/>
    </location>
</feature>
<evidence type="ECO:0000256" key="5">
    <source>
        <dbReference type="ARBA" id="ARBA00022833"/>
    </source>
</evidence>
<evidence type="ECO:0000256" key="6">
    <source>
        <dbReference type="ARBA" id="ARBA00023015"/>
    </source>
</evidence>
<dbReference type="InterPro" id="IPR048540">
    <property type="entry name" value="Rrn7_cyclin_N"/>
</dbReference>
<dbReference type="InterPro" id="IPR033599">
    <property type="entry name" value="TAF1B/Rrn7"/>
</dbReference>
<reference evidence="12 13" key="1">
    <citation type="submission" date="2017-12" db="EMBL/GenBank/DDBJ databases">
        <title>Genome Sequence of the Amphotericin B-resistant Candida duobushaemulonii strain, B09383.</title>
        <authorList>
            <person name="Chow N.A."/>
            <person name="Gade L."/>
            <person name="Batra D."/>
            <person name="Rowe L.A."/>
            <person name="Loparev V.N."/>
            <person name="Litvintseva A.P."/>
        </authorList>
    </citation>
    <scope>NUCLEOTIDE SEQUENCE [LARGE SCALE GENOMIC DNA]</scope>
    <source>
        <strain evidence="12 13">B09383</strain>
    </source>
</reference>
<dbReference type="PANTHER" id="PTHR31576:SF2">
    <property type="entry name" value="TATA BOX-BINDING PROTEIN-ASSOCIATED FACTOR RNA POLYMERASE I SUBUNIT B"/>
    <property type="match status" value="1"/>
</dbReference>
<comment type="similarity">
    <text evidence="2">Belongs to the RRN7/TAF1B family.</text>
</comment>
<comment type="subcellular location">
    <subcellularLocation>
        <location evidence="1">Nucleus</location>
        <location evidence="1">Nucleolus</location>
    </subcellularLocation>
</comment>
<dbReference type="GO" id="GO:0042790">
    <property type="term" value="P:nucleolar large rRNA transcription by RNA polymerase I"/>
    <property type="evidence" value="ECO:0007669"/>
    <property type="project" value="TreeGrafter"/>
</dbReference>
<sequence>MSQTWIRGPLCGIDNCRSRLYRTYAGRKICQYGHVVEGNVEFGEDDGENYTQTRRINLSINDTGFGSSVSTSAVPTQSSTPLEKVRLYGKEARSLHFKIGQLLLQKIIPMISKELVPGDQSFQQNVALLTKIFWVRYCKKAYDSKSPTILDLYVLVYLAMRQLNQHPVYVDDFLSLLRYNKTPFINGSSLIPQSFIQQSNLATRLFSASSIPINNQFYLKIVQLALIVAPAELWKTPLEVFYPGAFRVFTDLSFKDAPRLLTMFHRIGFRVTGGQLSSSWKQHSTLPETQYVALLVLVIKIYFTAAPEVPSQEEWLAQLKNNTTSIPCFDTKHHSMSIKSALDMSTEDTSKYFDWIQSNLIPENRITQNDDLPLTTRKLYKIFSLEEPQSREDLPLAETPTDLVKNTLTTQQIVSISEQLQSYFCVRFGLTSKTLAEATERVELKFYKTLKADGAIIK</sequence>
<dbReference type="GO" id="GO:0008270">
    <property type="term" value="F:zinc ion binding"/>
    <property type="evidence" value="ECO:0007669"/>
    <property type="project" value="UniProtKB-KW"/>
</dbReference>
<keyword evidence="7" id="KW-0238">DNA-binding</keyword>
<dbReference type="Proteomes" id="UP000244406">
    <property type="component" value="Unassembled WGS sequence"/>
</dbReference>
<dbReference type="VEuPathDB" id="FungiDB:CXQ87_000956"/>
<dbReference type="GO" id="GO:0001164">
    <property type="term" value="F:RNA polymerase I core promoter sequence-specific DNA binding"/>
    <property type="evidence" value="ECO:0007669"/>
    <property type="project" value="InterPro"/>
</dbReference>
<evidence type="ECO:0000256" key="9">
    <source>
        <dbReference type="ARBA" id="ARBA00023242"/>
    </source>
</evidence>
<dbReference type="PANTHER" id="PTHR31576">
    <property type="entry name" value="TATA BOX-BINDING PROTEIN-ASSOCIATED FACTOR RNA POLYMERASE I SUBUNIT B"/>
    <property type="match status" value="1"/>
</dbReference>
<evidence type="ECO:0000313" key="13">
    <source>
        <dbReference type="Proteomes" id="UP000244406"/>
    </source>
</evidence>
<evidence type="ECO:0000259" key="11">
    <source>
        <dbReference type="Pfam" id="PF20644"/>
    </source>
</evidence>
<feature type="domain" description="RRN7-type" evidence="10">
    <location>
        <begin position="5"/>
        <end position="38"/>
    </location>
</feature>
<evidence type="ECO:0000256" key="1">
    <source>
        <dbReference type="ARBA" id="ARBA00004604"/>
    </source>
</evidence>
<evidence type="ECO:0000259" key="10">
    <source>
        <dbReference type="Pfam" id="PF11781"/>
    </source>
</evidence>
<keyword evidence="13" id="KW-1185">Reference proteome</keyword>
<evidence type="ECO:0000256" key="7">
    <source>
        <dbReference type="ARBA" id="ARBA00023125"/>
    </source>
</evidence>
<name>A0A2V1ALC6_9ASCO</name>
<evidence type="ECO:0000256" key="4">
    <source>
        <dbReference type="ARBA" id="ARBA00022771"/>
    </source>
</evidence>
<dbReference type="GeneID" id="37000957"/>
<evidence type="ECO:0000313" key="12">
    <source>
        <dbReference type="EMBL" id="PVH18043.1"/>
    </source>
</evidence>
<evidence type="ECO:0000256" key="3">
    <source>
        <dbReference type="ARBA" id="ARBA00022723"/>
    </source>
</evidence>
<dbReference type="InterPro" id="IPR021752">
    <property type="entry name" value="TF_Rrn7_Zf"/>
</dbReference>
<gene>
    <name evidence="12" type="ORF">CXQ87_000956</name>
</gene>
<keyword evidence="4" id="KW-0863">Zinc-finger</keyword>
<keyword evidence="3" id="KW-0479">Metal-binding</keyword>
<evidence type="ECO:0000256" key="2">
    <source>
        <dbReference type="ARBA" id="ARBA00006899"/>
    </source>
</evidence>
<keyword evidence="9" id="KW-0539">Nucleus</keyword>
<dbReference type="Pfam" id="PF11781">
    <property type="entry name" value="Zn_ribbon_RRN7"/>
    <property type="match status" value="1"/>
</dbReference>
<keyword evidence="8" id="KW-0804">Transcription</keyword>
<proteinExistence type="inferred from homology"/>
<dbReference type="GO" id="GO:0070860">
    <property type="term" value="C:RNA polymerase I core factor complex"/>
    <property type="evidence" value="ECO:0007669"/>
    <property type="project" value="InterPro"/>
</dbReference>
<organism evidence="12 13">
    <name type="scientific">Candidozyma duobushaemuli</name>
    <dbReference type="NCBI Taxonomy" id="1231522"/>
    <lineage>
        <taxon>Eukaryota</taxon>
        <taxon>Fungi</taxon>
        <taxon>Dikarya</taxon>
        <taxon>Ascomycota</taxon>
        <taxon>Saccharomycotina</taxon>
        <taxon>Pichiomycetes</taxon>
        <taxon>Metschnikowiaceae</taxon>
        <taxon>Candidozyma</taxon>
    </lineage>
</organism>
<comment type="caution">
    <text evidence="12">The sequence shown here is derived from an EMBL/GenBank/DDBJ whole genome shotgun (WGS) entry which is preliminary data.</text>
</comment>
<accession>A0A2V1ALC6</accession>
<keyword evidence="5" id="KW-0862">Zinc</keyword>
<keyword evidence="6" id="KW-0805">Transcription regulation</keyword>
<protein>
    <submittedName>
        <fullName evidence="12">Uncharacterized protein</fullName>
    </submittedName>
</protein>
<dbReference type="AlphaFoldDB" id="A0A2V1ALC6"/>
<dbReference type="EMBL" id="PKFP01000008">
    <property type="protein sequence ID" value="PVH18043.1"/>
    <property type="molecule type" value="Genomic_DNA"/>
</dbReference>
<dbReference type="Pfam" id="PF20644">
    <property type="entry name" value="Rrn7_cyclin_N"/>
    <property type="match status" value="1"/>
</dbReference>
<dbReference type="RefSeq" id="XP_025338983.1">
    <property type="nucleotide sequence ID" value="XM_025479510.1"/>
</dbReference>